<evidence type="ECO:0000313" key="9">
    <source>
        <dbReference type="EMBL" id="KRK74009.1"/>
    </source>
</evidence>
<dbReference type="PANTHER" id="PTHR30185:SF9">
    <property type="entry name" value="MANNITOL-SPECIFIC PHOSPHOTRANSFERASE ENZYME IIA COMPONENT"/>
    <property type="match status" value="1"/>
</dbReference>
<dbReference type="Proteomes" id="UP000051804">
    <property type="component" value="Unassembled WGS sequence"/>
</dbReference>
<dbReference type="InterPro" id="IPR036634">
    <property type="entry name" value="PRD_sf"/>
</dbReference>
<dbReference type="AlphaFoldDB" id="A0A0R1JZ39"/>
<feature type="domain" description="PTS EIIA type-2" evidence="6">
    <location>
        <begin position="540"/>
        <end position="684"/>
    </location>
</feature>
<protein>
    <submittedName>
        <fullName evidence="9">Transcriptional antiterminator</fullName>
    </submittedName>
</protein>
<sequence>MLDIKQLQIIDTIIQNPILTKSRLTSPLGLTTRQVDYAIEKLNQHLADHDQPQIDTDGAYVVVPGPAYDYLLALRATENLTTLDHYTLNTSERQLFISLLLACHDGYLSLVHLQDYLQVSQSTISKDLKTLESTLLPFQLHIHYDRQNGYRLEGNENRLRGYLIRTLSTELFKTNGDLLNTCADLIQHVKTQAVFAQITALAKQHHIDFVENRLLEFGYIYVFMISRLRIRPEYLPSAARRIAITETNEYGFAQELLAQDGVTSATAAEYLATIVLCLSIGGLGHLKLNRHIYEITTQVVQRFSDISGIVFADRDKVASQLFTHFRSMYYRLQFNYPITNPLTEQVISEYGEIFTLVAQAVQTFSAELGRVPDEEIAFLTIHLISFIYTADAKKNDNVRAAIVCPNGIGNSALAYIQLTNLFPNIKFLKPFRYVDLDAHLDEIDLIFSTFYRSELFTKGKPCFIINPIMTTEEKYNLIQKVNSEMSEASFAVPTLSSVMAVVDHVVDDHETRGRIRRELAENLFNAKVVDPDPQRLRLRDVVTPAEIQLNIEAATPQDAMRQAAAPLLASGAITQGYIDNIIDSADQRSPESYIIAPNVALPHADPRTGAHRVAISIATLTSPMNFDGANQRPVQFIFVLSAVNATDHLTVLQDLLDLLAKPAFFSVLTEPGQTPEGVMRYICQ</sequence>
<evidence type="ECO:0000259" key="7">
    <source>
        <dbReference type="PROSITE" id="PS51099"/>
    </source>
</evidence>
<evidence type="ECO:0000256" key="3">
    <source>
        <dbReference type="ARBA" id="ARBA00023015"/>
    </source>
</evidence>
<dbReference type="InterPro" id="IPR013011">
    <property type="entry name" value="PTS_EIIB_2"/>
</dbReference>
<dbReference type="GO" id="GO:0009401">
    <property type="term" value="P:phosphoenolpyruvate-dependent sugar phosphotransferase system"/>
    <property type="evidence" value="ECO:0007669"/>
    <property type="project" value="InterPro"/>
</dbReference>
<evidence type="ECO:0000259" key="8">
    <source>
        <dbReference type="PROSITE" id="PS51372"/>
    </source>
</evidence>
<dbReference type="InterPro" id="IPR011608">
    <property type="entry name" value="PRD"/>
</dbReference>
<dbReference type="InterPro" id="IPR002178">
    <property type="entry name" value="PTS_EIIA_type-2_dom"/>
</dbReference>
<reference evidence="9 10" key="1">
    <citation type="journal article" date="2015" name="Genome Announc.">
        <title>Expanding the biotechnology potential of lactobacilli through comparative genomics of 213 strains and associated genera.</title>
        <authorList>
            <person name="Sun Z."/>
            <person name="Harris H.M."/>
            <person name="McCann A."/>
            <person name="Guo C."/>
            <person name="Argimon S."/>
            <person name="Zhang W."/>
            <person name="Yang X."/>
            <person name="Jeffery I.B."/>
            <person name="Cooney J.C."/>
            <person name="Kagawa T.F."/>
            <person name="Liu W."/>
            <person name="Song Y."/>
            <person name="Salvetti E."/>
            <person name="Wrobel A."/>
            <person name="Rasinkangas P."/>
            <person name="Parkhill J."/>
            <person name="Rea M.C."/>
            <person name="O'Sullivan O."/>
            <person name="Ritari J."/>
            <person name="Douillard F.P."/>
            <person name="Paul Ross R."/>
            <person name="Yang R."/>
            <person name="Briner A.E."/>
            <person name="Felis G.E."/>
            <person name="de Vos W.M."/>
            <person name="Barrangou R."/>
            <person name="Klaenhammer T.R."/>
            <person name="Caufield P.W."/>
            <person name="Cui Y."/>
            <person name="Zhang H."/>
            <person name="O'Toole P.W."/>
        </authorList>
    </citation>
    <scope>NUCLEOTIDE SEQUENCE [LARGE SCALE GENOMIC DNA]</scope>
    <source>
        <strain evidence="9 10">JCM 17158</strain>
    </source>
</reference>
<evidence type="ECO:0000313" key="10">
    <source>
        <dbReference type="Proteomes" id="UP000051804"/>
    </source>
</evidence>
<dbReference type="Pfam" id="PF05043">
    <property type="entry name" value="Mga"/>
    <property type="match status" value="1"/>
</dbReference>
<feature type="domain" description="PRD" evidence="8">
    <location>
        <begin position="287"/>
        <end position="393"/>
    </location>
</feature>
<dbReference type="PANTHER" id="PTHR30185">
    <property type="entry name" value="CRYPTIC BETA-GLUCOSIDE BGL OPERON ANTITERMINATOR"/>
    <property type="match status" value="1"/>
</dbReference>
<dbReference type="SUPFAM" id="SSF63520">
    <property type="entry name" value="PTS-regulatory domain, PRD"/>
    <property type="match status" value="1"/>
</dbReference>
<dbReference type="OrthoDB" id="369398at2"/>
<dbReference type="Gene3D" id="1.10.1790.10">
    <property type="entry name" value="PRD domain"/>
    <property type="match status" value="1"/>
</dbReference>
<dbReference type="RefSeq" id="WP_056950230.1">
    <property type="nucleotide sequence ID" value="NZ_AZDJ01000003.1"/>
</dbReference>
<comment type="caution">
    <text evidence="9">The sequence shown here is derived from an EMBL/GenBank/DDBJ whole genome shotgun (WGS) entry which is preliminary data.</text>
</comment>
<feature type="domain" description="PTS EIIB type-2" evidence="7">
    <location>
        <begin position="398"/>
        <end position="489"/>
    </location>
</feature>
<dbReference type="InterPro" id="IPR050661">
    <property type="entry name" value="BglG_antiterminators"/>
</dbReference>
<dbReference type="InterPro" id="IPR016152">
    <property type="entry name" value="PTrfase/Anion_transptr"/>
</dbReference>
<dbReference type="SUPFAM" id="SSF55804">
    <property type="entry name" value="Phoshotransferase/anion transport protein"/>
    <property type="match status" value="1"/>
</dbReference>
<dbReference type="SUPFAM" id="SSF46785">
    <property type="entry name" value="Winged helix' DNA-binding domain"/>
    <property type="match status" value="1"/>
</dbReference>
<dbReference type="Gene3D" id="3.40.930.10">
    <property type="entry name" value="Mannitol-specific EII, Chain A"/>
    <property type="match status" value="1"/>
</dbReference>
<keyword evidence="2" id="KW-0677">Repeat</keyword>
<dbReference type="Pfam" id="PF00874">
    <property type="entry name" value="PRD"/>
    <property type="match status" value="1"/>
</dbReference>
<evidence type="ECO:0000259" key="6">
    <source>
        <dbReference type="PROSITE" id="PS51094"/>
    </source>
</evidence>
<dbReference type="PROSITE" id="PS51372">
    <property type="entry name" value="PRD_2"/>
    <property type="match status" value="1"/>
</dbReference>
<dbReference type="GO" id="GO:0008982">
    <property type="term" value="F:protein-N(PI)-phosphohistidine-sugar phosphotransferase activity"/>
    <property type="evidence" value="ECO:0007669"/>
    <property type="project" value="InterPro"/>
</dbReference>
<keyword evidence="1" id="KW-0808">Transferase</keyword>
<dbReference type="CDD" id="cd05568">
    <property type="entry name" value="PTS_IIB_bgl_like"/>
    <property type="match status" value="1"/>
</dbReference>
<dbReference type="InterPro" id="IPR036095">
    <property type="entry name" value="PTS_EIIB-like_sf"/>
</dbReference>
<dbReference type="STRING" id="1291734.FD02_GL001844"/>
<name>A0A0R1JZ39_9LACO</name>
<evidence type="ECO:0000256" key="4">
    <source>
        <dbReference type="ARBA" id="ARBA00023159"/>
    </source>
</evidence>
<evidence type="ECO:0000256" key="1">
    <source>
        <dbReference type="ARBA" id="ARBA00022679"/>
    </source>
</evidence>
<proteinExistence type="predicted"/>
<dbReference type="InterPro" id="IPR036390">
    <property type="entry name" value="WH_DNA-bd_sf"/>
</dbReference>
<dbReference type="Gene3D" id="1.10.10.10">
    <property type="entry name" value="Winged helix-like DNA-binding domain superfamily/Winged helix DNA-binding domain"/>
    <property type="match status" value="1"/>
</dbReference>
<dbReference type="PROSITE" id="PS51099">
    <property type="entry name" value="PTS_EIIB_TYPE_2"/>
    <property type="match status" value="1"/>
</dbReference>
<keyword evidence="3" id="KW-0805">Transcription regulation</keyword>
<dbReference type="CDD" id="cd00211">
    <property type="entry name" value="PTS_IIA_fru"/>
    <property type="match status" value="1"/>
</dbReference>
<evidence type="ECO:0000256" key="2">
    <source>
        <dbReference type="ARBA" id="ARBA00022737"/>
    </source>
</evidence>
<dbReference type="PROSITE" id="PS51094">
    <property type="entry name" value="PTS_EIIA_TYPE_2"/>
    <property type="match status" value="1"/>
</dbReference>
<dbReference type="Pfam" id="PF00359">
    <property type="entry name" value="PTS_EIIA_2"/>
    <property type="match status" value="1"/>
</dbReference>
<dbReference type="EMBL" id="AZDJ01000003">
    <property type="protein sequence ID" value="KRK74009.1"/>
    <property type="molecule type" value="Genomic_DNA"/>
</dbReference>
<dbReference type="InterPro" id="IPR007737">
    <property type="entry name" value="Mga_HTH"/>
</dbReference>
<accession>A0A0R1JZ39</accession>
<dbReference type="SUPFAM" id="SSF52794">
    <property type="entry name" value="PTS system IIB component-like"/>
    <property type="match status" value="1"/>
</dbReference>
<keyword evidence="5" id="KW-0804">Transcription</keyword>
<gene>
    <name evidence="9" type="ORF">FD02_GL001844</name>
</gene>
<dbReference type="GO" id="GO:0006355">
    <property type="term" value="P:regulation of DNA-templated transcription"/>
    <property type="evidence" value="ECO:0007669"/>
    <property type="project" value="InterPro"/>
</dbReference>
<dbReference type="InterPro" id="IPR036388">
    <property type="entry name" value="WH-like_DNA-bd_sf"/>
</dbReference>
<dbReference type="PATRIC" id="fig|1291734.4.peg.1894"/>
<organism evidence="9 10">
    <name type="scientific">Lacticaseibacillus nasuensis JCM 17158</name>
    <dbReference type="NCBI Taxonomy" id="1291734"/>
    <lineage>
        <taxon>Bacteria</taxon>
        <taxon>Bacillati</taxon>
        <taxon>Bacillota</taxon>
        <taxon>Bacilli</taxon>
        <taxon>Lactobacillales</taxon>
        <taxon>Lactobacillaceae</taxon>
        <taxon>Lacticaseibacillus</taxon>
    </lineage>
</organism>
<keyword evidence="10" id="KW-1185">Reference proteome</keyword>
<keyword evidence="4" id="KW-0010">Activator</keyword>
<evidence type="ECO:0000256" key="5">
    <source>
        <dbReference type="ARBA" id="ARBA00023163"/>
    </source>
</evidence>